<evidence type="ECO:0000256" key="6">
    <source>
        <dbReference type="SAM" id="MobiDB-lite"/>
    </source>
</evidence>
<comment type="cofactor">
    <cofactor evidence="1">
        <name>Mg(2+)</name>
        <dbReference type="ChEBI" id="CHEBI:18420"/>
    </cofactor>
</comment>
<dbReference type="EMBL" id="BNCP01000023">
    <property type="protein sequence ID" value="GIL82171.1"/>
    <property type="molecule type" value="Genomic_DNA"/>
</dbReference>
<reference evidence="8" key="1">
    <citation type="journal article" date="2021" name="Proc. Natl. Acad. Sci. U.S.A.">
        <title>Three genomes in the algal genus Volvox reveal the fate of a haploid sex-determining region after a transition to homothallism.</title>
        <authorList>
            <person name="Yamamoto K."/>
            <person name="Hamaji T."/>
            <person name="Kawai-Toyooka H."/>
            <person name="Matsuzaki R."/>
            <person name="Takahashi F."/>
            <person name="Nishimura Y."/>
            <person name="Kawachi M."/>
            <person name="Noguchi H."/>
            <person name="Minakuchi Y."/>
            <person name="Umen J.G."/>
            <person name="Toyoda A."/>
            <person name="Nozaki H."/>
        </authorList>
    </citation>
    <scope>NUCLEOTIDE SEQUENCE</scope>
    <source>
        <strain evidence="9">NIES-3785</strain>
        <strain evidence="8">NIES-3786</strain>
    </source>
</reference>
<sequence>MTSPESAGSSLLIGGPVPGASRQGRHKQRYGEAGERLVAGCIPVRFSGCTQSAQHVQVCMITTASGNGLVFPKGGWEDDESVESAAQRETVEEAGVRGVLEEPLLGVFPFSGGKHVYDAQGNPVGKCKAFIYVMHVAEELPSWPESKDRQRIWCSIAEATRQCKHQWMREALRAWVRRKGWNEVLEPAAIGGGTQQRSQRHKVTETDDSGNSALEEQQQQQSSALDGSYSCVGSSAARRAESDVCSFQAAEPCLSLGST</sequence>
<dbReference type="InterPro" id="IPR015797">
    <property type="entry name" value="NUDIX_hydrolase-like_dom_sf"/>
</dbReference>
<feature type="region of interest" description="Disordered" evidence="6">
    <location>
        <begin position="1"/>
        <end position="27"/>
    </location>
</feature>
<dbReference type="PANTHER" id="PTHR12629:SF0">
    <property type="entry name" value="DIPHOSPHOINOSITOL-POLYPHOSPHATE DIPHOSPHATASE"/>
    <property type="match status" value="1"/>
</dbReference>
<dbReference type="InterPro" id="IPR020084">
    <property type="entry name" value="NUDIX_hydrolase_CS"/>
</dbReference>
<comment type="caution">
    <text evidence="8">The sequence shown here is derived from an EMBL/GenBank/DDBJ whole genome shotgun (WGS) entry which is preliminary data.</text>
</comment>
<comment type="similarity">
    <text evidence="2">Belongs to the Nudix hydrolase family.</text>
</comment>
<dbReference type="Pfam" id="PF00293">
    <property type="entry name" value="NUDIX"/>
    <property type="match status" value="1"/>
</dbReference>
<dbReference type="Proteomes" id="UP000747110">
    <property type="component" value="Unassembled WGS sequence"/>
</dbReference>
<dbReference type="InterPro" id="IPR047198">
    <property type="entry name" value="DDP-like_NUDIX"/>
</dbReference>
<dbReference type="OrthoDB" id="2011998at2759"/>
<organism evidence="8 10">
    <name type="scientific">Volvox reticuliferus</name>
    <dbReference type="NCBI Taxonomy" id="1737510"/>
    <lineage>
        <taxon>Eukaryota</taxon>
        <taxon>Viridiplantae</taxon>
        <taxon>Chlorophyta</taxon>
        <taxon>core chlorophytes</taxon>
        <taxon>Chlorophyceae</taxon>
        <taxon>CS clade</taxon>
        <taxon>Chlamydomonadales</taxon>
        <taxon>Volvocaceae</taxon>
        <taxon>Volvox</taxon>
    </lineage>
</organism>
<dbReference type="PROSITE" id="PS00893">
    <property type="entry name" value="NUDIX_BOX"/>
    <property type="match status" value="1"/>
</dbReference>
<dbReference type="Gene3D" id="3.90.79.10">
    <property type="entry name" value="Nucleoside Triphosphate Pyrophosphohydrolase"/>
    <property type="match status" value="1"/>
</dbReference>
<evidence type="ECO:0000256" key="5">
    <source>
        <dbReference type="ARBA" id="ARBA00022842"/>
    </source>
</evidence>
<dbReference type="CDD" id="cd04666">
    <property type="entry name" value="NUDIX_DIPP2_like_Nudt4"/>
    <property type="match status" value="1"/>
</dbReference>
<name>A0A8J4CI57_9CHLO</name>
<dbReference type="SUPFAM" id="SSF55811">
    <property type="entry name" value="Nudix"/>
    <property type="match status" value="1"/>
</dbReference>
<feature type="domain" description="Nudix hydrolase" evidence="7">
    <location>
        <begin position="34"/>
        <end position="176"/>
    </location>
</feature>
<evidence type="ECO:0000256" key="2">
    <source>
        <dbReference type="ARBA" id="ARBA00005582"/>
    </source>
</evidence>
<keyword evidence="4" id="KW-0378">Hydrolase</keyword>
<dbReference type="PANTHER" id="PTHR12629">
    <property type="entry name" value="DIPHOSPHOINOSITOL POLYPHOSPHATE PHOSPHOHYDROLASE"/>
    <property type="match status" value="1"/>
</dbReference>
<dbReference type="AlphaFoldDB" id="A0A8J4CI57"/>
<evidence type="ECO:0000256" key="4">
    <source>
        <dbReference type="ARBA" id="ARBA00022801"/>
    </source>
</evidence>
<dbReference type="GO" id="GO:0005634">
    <property type="term" value="C:nucleus"/>
    <property type="evidence" value="ECO:0007669"/>
    <property type="project" value="TreeGrafter"/>
</dbReference>
<evidence type="ECO:0000256" key="3">
    <source>
        <dbReference type="ARBA" id="ARBA00022723"/>
    </source>
</evidence>
<proteinExistence type="inferred from homology"/>
<evidence type="ECO:0000256" key="1">
    <source>
        <dbReference type="ARBA" id="ARBA00001946"/>
    </source>
</evidence>
<evidence type="ECO:0000313" key="10">
    <source>
        <dbReference type="Proteomes" id="UP000747110"/>
    </source>
</evidence>
<dbReference type="PROSITE" id="PS51462">
    <property type="entry name" value="NUDIX"/>
    <property type="match status" value="1"/>
</dbReference>
<feature type="compositionally biased region" description="Low complexity" evidence="6">
    <location>
        <begin position="212"/>
        <end position="225"/>
    </location>
</feature>
<evidence type="ECO:0000313" key="9">
    <source>
        <dbReference type="EMBL" id="GIM02265.1"/>
    </source>
</evidence>
<dbReference type="GO" id="GO:0046872">
    <property type="term" value="F:metal ion binding"/>
    <property type="evidence" value="ECO:0007669"/>
    <property type="project" value="UniProtKB-KW"/>
</dbReference>
<keyword evidence="10" id="KW-1185">Reference proteome</keyword>
<keyword evidence="5" id="KW-0460">Magnesium</keyword>
<dbReference type="GO" id="GO:0005737">
    <property type="term" value="C:cytoplasm"/>
    <property type="evidence" value="ECO:0007669"/>
    <property type="project" value="TreeGrafter"/>
</dbReference>
<dbReference type="EMBL" id="BNCQ01000011">
    <property type="protein sequence ID" value="GIM02265.1"/>
    <property type="molecule type" value="Genomic_DNA"/>
</dbReference>
<dbReference type="GO" id="GO:0016462">
    <property type="term" value="F:pyrophosphatase activity"/>
    <property type="evidence" value="ECO:0007669"/>
    <property type="project" value="InterPro"/>
</dbReference>
<evidence type="ECO:0000313" key="8">
    <source>
        <dbReference type="EMBL" id="GIL82171.1"/>
    </source>
</evidence>
<evidence type="ECO:0000259" key="7">
    <source>
        <dbReference type="PROSITE" id="PS51462"/>
    </source>
</evidence>
<gene>
    <name evidence="8" type="ORF">Vretifemale_11100</name>
    <name evidence="9" type="ORF">Vretimale_7166</name>
</gene>
<dbReference type="InterPro" id="IPR000086">
    <property type="entry name" value="NUDIX_hydrolase_dom"/>
</dbReference>
<protein>
    <recommendedName>
        <fullName evidence="7">Nudix hydrolase domain-containing protein</fullName>
    </recommendedName>
</protein>
<feature type="region of interest" description="Disordered" evidence="6">
    <location>
        <begin position="187"/>
        <end position="227"/>
    </location>
</feature>
<keyword evidence="3" id="KW-0479">Metal-binding</keyword>
<accession>A0A8J4CI57</accession>
<dbReference type="Proteomes" id="UP000722791">
    <property type="component" value="Unassembled WGS sequence"/>
</dbReference>